<dbReference type="EMBL" id="FNDU01000033">
    <property type="protein sequence ID" value="SDJ20335.1"/>
    <property type="molecule type" value="Genomic_DNA"/>
</dbReference>
<dbReference type="AlphaFoldDB" id="A0A1G8RV10"/>
<name>A0A1G8RV10_9BACI</name>
<accession>A0A1G8RV10</accession>
<sequence length="84" mass="9544">RDDGTCEEQGYCWPNDNGIATKAEKGYFVLKRTGENQVLVLLNSQPSTNVLDPIVKLEKLANLKEQGYLTEKEFQIQKQKLLDS</sequence>
<evidence type="ECO:0000313" key="1">
    <source>
        <dbReference type="EMBL" id="SDJ20335.1"/>
    </source>
</evidence>
<keyword evidence="2" id="KW-1185">Reference proteome</keyword>
<proteinExistence type="predicted"/>
<evidence type="ECO:0000313" key="2">
    <source>
        <dbReference type="Proteomes" id="UP000199017"/>
    </source>
</evidence>
<dbReference type="Proteomes" id="UP000199017">
    <property type="component" value="Unassembled WGS sequence"/>
</dbReference>
<dbReference type="Gene3D" id="2.40.300.10">
    <property type="entry name" value="Head decoration protein D"/>
    <property type="match status" value="1"/>
</dbReference>
<gene>
    <name evidence="1" type="ORF">SAMN05216352_1331</name>
</gene>
<organism evidence="1 2">
    <name type="scientific">Alteribacillus bidgolensis</name>
    <dbReference type="NCBI Taxonomy" id="930129"/>
    <lineage>
        <taxon>Bacteria</taxon>
        <taxon>Bacillati</taxon>
        <taxon>Bacillota</taxon>
        <taxon>Bacilli</taxon>
        <taxon>Bacillales</taxon>
        <taxon>Bacillaceae</taxon>
        <taxon>Alteribacillus</taxon>
    </lineage>
</organism>
<dbReference type="STRING" id="930129.SAMN05216352_1331"/>
<feature type="non-terminal residue" evidence="1">
    <location>
        <position position="1"/>
    </location>
</feature>
<evidence type="ECO:0008006" key="3">
    <source>
        <dbReference type="Google" id="ProtNLM"/>
    </source>
</evidence>
<reference evidence="1 2" key="1">
    <citation type="submission" date="2016-10" db="EMBL/GenBank/DDBJ databases">
        <authorList>
            <person name="de Groot N.N."/>
        </authorList>
    </citation>
    <scope>NUCLEOTIDE SEQUENCE [LARGE SCALE GENOMIC DNA]</scope>
    <source>
        <strain evidence="2">P4B,CCM 7963,CECT 7998,DSM 25260,IBRC-M 10614,KCTC 13821</strain>
    </source>
</reference>
<protein>
    <recommendedName>
        <fullName evidence="3">Short C-terminal domain-containing protein</fullName>
    </recommendedName>
</protein>